<dbReference type="Proteomes" id="UP000290261">
    <property type="component" value="Unassembled WGS sequence"/>
</dbReference>
<evidence type="ECO:0000313" key="3">
    <source>
        <dbReference type="Proteomes" id="UP000290261"/>
    </source>
</evidence>
<keyword evidence="1" id="KW-0472">Membrane</keyword>
<keyword evidence="1" id="KW-0812">Transmembrane</keyword>
<name>A0A444VKI3_9FLAO</name>
<organism evidence="2 3">
    <name type="scientific">Flagellimonas olearia</name>
    <dbReference type="NCBI Taxonomy" id="552546"/>
    <lineage>
        <taxon>Bacteria</taxon>
        <taxon>Pseudomonadati</taxon>
        <taxon>Bacteroidota</taxon>
        <taxon>Flavobacteriia</taxon>
        <taxon>Flavobacteriales</taxon>
        <taxon>Flavobacteriaceae</taxon>
        <taxon>Flagellimonas</taxon>
    </lineage>
</organism>
<feature type="transmembrane region" description="Helical" evidence="1">
    <location>
        <begin position="62"/>
        <end position="81"/>
    </location>
</feature>
<proteinExistence type="predicted"/>
<accession>A0A444VKI3</accession>
<reference evidence="2 3" key="1">
    <citation type="submission" date="2014-04" db="EMBL/GenBank/DDBJ databases">
        <title>Whole genome of Muricauda olearia.</title>
        <authorList>
            <person name="Zhang X.-H."/>
            <person name="Tang K."/>
        </authorList>
    </citation>
    <scope>NUCLEOTIDE SEQUENCE [LARGE SCALE GENOMIC DNA]</scope>
    <source>
        <strain evidence="2 3">Th120</strain>
    </source>
</reference>
<dbReference type="AlphaFoldDB" id="A0A444VKI3"/>
<dbReference type="EMBL" id="JJMP01000006">
    <property type="protein sequence ID" value="RYC51285.1"/>
    <property type="molecule type" value="Genomic_DNA"/>
</dbReference>
<evidence type="ECO:0000256" key="1">
    <source>
        <dbReference type="SAM" id="Phobius"/>
    </source>
</evidence>
<keyword evidence="3" id="KW-1185">Reference proteome</keyword>
<sequence length="82" mass="9557">MLDAVKSFKANRDLLKKRKLKSKGDVYGSEVKTQLNLKKSTPLDMLRIRRKIAQGKRKEKNATFLAIFIMISMGIVIYYLFF</sequence>
<keyword evidence="1" id="KW-1133">Transmembrane helix</keyword>
<protein>
    <submittedName>
        <fullName evidence="2">Uncharacterized protein</fullName>
    </submittedName>
</protein>
<comment type="caution">
    <text evidence="2">The sequence shown here is derived from an EMBL/GenBank/DDBJ whole genome shotgun (WGS) entry which is preliminary data.</text>
</comment>
<evidence type="ECO:0000313" key="2">
    <source>
        <dbReference type="EMBL" id="RYC51285.1"/>
    </source>
</evidence>
<gene>
    <name evidence="2" type="ORF">DN53_13850</name>
</gene>